<proteinExistence type="predicted"/>
<dbReference type="EMBL" id="ML996094">
    <property type="protein sequence ID" value="KAF2148007.1"/>
    <property type="molecule type" value="Genomic_DNA"/>
</dbReference>
<dbReference type="Proteomes" id="UP000799439">
    <property type="component" value="Unassembled WGS sequence"/>
</dbReference>
<name>A0A9P4IUD2_9PEZI</name>
<accession>A0A9P4IUD2</accession>
<gene>
    <name evidence="1" type="ORF">K461DRAFT_67520</name>
</gene>
<reference evidence="1" key="1">
    <citation type="journal article" date="2020" name="Stud. Mycol.">
        <title>101 Dothideomycetes genomes: a test case for predicting lifestyles and emergence of pathogens.</title>
        <authorList>
            <person name="Haridas S."/>
            <person name="Albert R."/>
            <person name="Binder M."/>
            <person name="Bloem J."/>
            <person name="Labutti K."/>
            <person name="Salamov A."/>
            <person name="Andreopoulos B."/>
            <person name="Baker S."/>
            <person name="Barry K."/>
            <person name="Bills G."/>
            <person name="Bluhm B."/>
            <person name="Cannon C."/>
            <person name="Castanera R."/>
            <person name="Culley D."/>
            <person name="Daum C."/>
            <person name="Ezra D."/>
            <person name="Gonzalez J."/>
            <person name="Henrissat B."/>
            <person name="Kuo A."/>
            <person name="Liang C."/>
            <person name="Lipzen A."/>
            <person name="Lutzoni F."/>
            <person name="Magnuson J."/>
            <person name="Mondo S."/>
            <person name="Nolan M."/>
            <person name="Ohm R."/>
            <person name="Pangilinan J."/>
            <person name="Park H.-J."/>
            <person name="Ramirez L."/>
            <person name="Alfaro M."/>
            <person name="Sun H."/>
            <person name="Tritt A."/>
            <person name="Yoshinaga Y."/>
            <person name="Zwiers L.-H."/>
            <person name="Turgeon B."/>
            <person name="Goodwin S."/>
            <person name="Spatafora J."/>
            <person name="Crous P."/>
            <person name="Grigoriev I."/>
        </authorList>
    </citation>
    <scope>NUCLEOTIDE SEQUENCE</scope>
    <source>
        <strain evidence="1">CBS 260.36</strain>
    </source>
</reference>
<dbReference type="AlphaFoldDB" id="A0A9P4IUD2"/>
<evidence type="ECO:0000313" key="2">
    <source>
        <dbReference type="Proteomes" id="UP000799439"/>
    </source>
</evidence>
<sequence length="154" mass="17618">MNGIVSGVLPEHVSCEGIKGQDFLAAYNCQTTQLLFYVDSSYRKTIKLIYHDLPQRCSPAICWVYARSNQALRKHLGKFEAQRSSSPVWARRVQQEVRHIHLASTKRRPKENLPSPFQNHGSTCMNPFYSTHSMGGRCSRIFAHEATHYFYLAG</sequence>
<keyword evidence="2" id="KW-1185">Reference proteome</keyword>
<organism evidence="1 2">
    <name type="scientific">Myriangium duriaei CBS 260.36</name>
    <dbReference type="NCBI Taxonomy" id="1168546"/>
    <lineage>
        <taxon>Eukaryota</taxon>
        <taxon>Fungi</taxon>
        <taxon>Dikarya</taxon>
        <taxon>Ascomycota</taxon>
        <taxon>Pezizomycotina</taxon>
        <taxon>Dothideomycetes</taxon>
        <taxon>Dothideomycetidae</taxon>
        <taxon>Myriangiales</taxon>
        <taxon>Myriangiaceae</taxon>
        <taxon>Myriangium</taxon>
    </lineage>
</organism>
<comment type="caution">
    <text evidence="1">The sequence shown here is derived from an EMBL/GenBank/DDBJ whole genome shotgun (WGS) entry which is preliminary data.</text>
</comment>
<evidence type="ECO:0000313" key="1">
    <source>
        <dbReference type="EMBL" id="KAF2148007.1"/>
    </source>
</evidence>
<protein>
    <submittedName>
        <fullName evidence="1">Uncharacterized protein</fullName>
    </submittedName>
</protein>